<accession>X1T496</accession>
<reference evidence="1" key="1">
    <citation type="journal article" date="2014" name="Front. Microbiol.">
        <title>High frequency of phylogenetically diverse reductive dehalogenase-homologous genes in deep subseafloor sedimentary metagenomes.</title>
        <authorList>
            <person name="Kawai M."/>
            <person name="Futagami T."/>
            <person name="Toyoda A."/>
            <person name="Takaki Y."/>
            <person name="Nishi S."/>
            <person name="Hori S."/>
            <person name="Arai W."/>
            <person name="Tsubouchi T."/>
            <person name="Morono Y."/>
            <person name="Uchiyama I."/>
            <person name="Ito T."/>
            <person name="Fujiyama A."/>
            <person name="Inagaki F."/>
            <person name="Takami H."/>
        </authorList>
    </citation>
    <scope>NUCLEOTIDE SEQUENCE</scope>
    <source>
        <strain evidence="1">Expedition CK06-06</strain>
    </source>
</reference>
<name>X1T496_9ZZZZ</name>
<proteinExistence type="predicted"/>
<dbReference type="AlphaFoldDB" id="X1T496"/>
<protein>
    <submittedName>
        <fullName evidence="1">Uncharacterized protein</fullName>
    </submittedName>
</protein>
<sequence>MPRIDKMFAFIAENNGNDEGVIGAVTPQGWMPLVGADMARVESLRPIAQRVARVTGKPVKLVVFNTRRELEVINA</sequence>
<comment type="caution">
    <text evidence="1">The sequence shown here is derived from an EMBL/GenBank/DDBJ whole genome shotgun (WGS) entry which is preliminary data.</text>
</comment>
<gene>
    <name evidence="1" type="ORF">S12H4_39423</name>
</gene>
<dbReference type="EMBL" id="BARW01023829">
    <property type="protein sequence ID" value="GAJ00133.1"/>
    <property type="molecule type" value="Genomic_DNA"/>
</dbReference>
<evidence type="ECO:0000313" key="1">
    <source>
        <dbReference type="EMBL" id="GAJ00133.1"/>
    </source>
</evidence>
<organism evidence="1">
    <name type="scientific">marine sediment metagenome</name>
    <dbReference type="NCBI Taxonomy" id="412755"/>
    <lineage>
        <taxon>unclassified sequences</taxon>
        <taxon>metagenomes</taxon>
        <taxon>ecological metagenomes</taxon>
    </lineage>
</organism>